<organism evidence="1 2">
    <name type="scientific">Streptomyces tsukubensis</name>
    <dbReference type="NCBI Taxonomy" id="83656"/>
    <lineage>
        <taxon>Bacteria</taxon>
        <taxon>Bacillati</taxon>
        <taxon>Actinomycetota</taxon>
        <taxon>Actinomycetes</taxon>
        <taxon>Kitasatosporales</taxon>
        <taxon>Streptomycetaceae</taxon>
        <taxon>Streptomyces</taxon>
    </lineage>
</organism>
<reference evidence="1 2" key="1">
    <citation type="submission" date="2017-02" db="EMBL/GenBank/DDBJ databases">
        <title>Draft Genome Sequence of Streptomyces tsukubaensis F601, a Producer of the immunosuppressant tacrolimus FK506.</title>
        <authorList>
            <person name="Zong G."/>
            <person name="Zhong C."/>
            <person name="Fu J."/>
            <person name="Qin R."/>
            <person name="Cao G."/>
        </authorList>
    </citation>
    <scope>NUCLEOTIDE SEQUENCE [LARGE SCALE GENOMIC DNA]</scope>
    <source>
        <strain evidence="1 2">F601</strain>
    </source>
</reference>
<dbReference type="EMBL" id="MVFC01000002">
    <property type="protein sequence ID" value="OON82094.1"/>
    <property type="molecule type" value="Genomic_DNA"/>
</dbReference>
<gene>
    <name evidence="1" type="ORF">B1H18_03300</name>
</gene>
<evidence type="ECO:0000313" key="2">
    <source>
        <dbReference type="Proteomes" id="UP000190539"/>
    </source>
</evidence>
<accession>A0A1V4AEW9</accession>
<dbReference type="AlphaFoldDB" id="A0A1V4AEW9"/>
<sequence>MVRVRNGRNLSVRLTWPEGARLFGERPPALRGHIMDEIRHLMPYMSLPSKADQDFSSVLADSGPLAR</sequence>
<proteinExistence type="predicted"/>
<keyword evidence="2" id="KW-1185">Reference proteome</keyword>
<protein>
    <submittedName>
        <fullName evidence="1">Uncharacterized protein</fullName>
    </submittedName>
</protein>
<comment type="caution">
    <text evidence="1">The sequence shown here is derived from an EMBL/GenBank/DDBJ whole genome shotgun (WGS) entry which is preliminary data.</text>
</comment>
<dbReference type="STRING" id="83656.B1H18_03300"/>
<name>A0A1V4AEW9_9ACTN</name>
<dbReference type="Proteomes" id="UP000190539">
    <property type="component" value="Unassembled WGS sequence"/>
</dbReference>
<evidence type="ECO:0000313" key="1">
    <source>
        <dbReference type="EMBL" id="OON82094.1"/>
    </source>
</evidence>